<dbReference type="RefSeq" id="WP_156964864.1">
    <property type="nucleotide sequence ID" value="NZ_ARXU01000004.1"/>
</dbReference>
<dbReference type="EMBL" id="ARXU01000004">
    <property type="protein sequence ID" value="KGD61637.1"/>
    <property type="molecule type" value="Genomic_DNA"/>
</dbReference>
<evidence type="ECO:0008006" key="3">
    <source>
        <dbReference type="Google" id="ProtNLM"/>
    </source>
</evidence>
<proteinExistence type="predicted"/>
<accession>A0ABR4WEG3</accession>
<dbReference type="Proteomes" id="UP000029443">
    <property type="component" value="Unassembled WGS sequence"/>
</dbReference>
<keyword evidence="2" id="KW-1185">Reference proteome</keyword>
<organism evidence="1 2">
    <name type="scientific">Alcanivorax jadensis T9</name>
    <dbReference type="NCBI Taxonomy" id="1177181"/>
    <lineage>
        <taxon>Bacteria</taxon>
        <taxon>Pseudomonadati</taxon>
        <taxon>Pseudomonadota</taxon>
        <taxon>Gammaproteobacteria</taxon>
        <taxon>Oceanospirillales</taxon>
        <taxon>Alcanivoracaceae</taxon>
        <taxon>Alcanivorax</taxon>
    </lineage>
</organism>
<protein>
    <recommendedName>
        <fullName evidence="3">SPOR domain-containing protein</fullName>
    </recommendedName>
</protein>
<evidence type="ECO:0000313" key="1">
    <source>
        <dbReference type="EMBL" id="KGD61637.1"/>
    </source>
</evidence>
<reference evidence="1 2" key="1">
    <citation type="submission" date="2012-09" db="EMBL/GenBank/DDBJ databases">
        <title>Genome Sequence of alkane-degrading Bacterium Alcanivorax jadensis T9.</title>
        <authorList>
            <person name="Lai Q."/>
            <person name="Shao Z."/>
        </authorList>
    </citation>
    <scope>NUCLEOTIDE SEQUENCE [LARGE SCALE GENOMIC DNA]</scope>
    <source>
        <strain evidence="1 2">T9</strain>
    </source>
</reference>
<sequence length="56" mass="6741">MTEQRFTLWRQDDNGIRARVADYPTPKAAEQARADYESLGHKQLYWVEENRQRDTE</sequence>
<evidence type="ECO:0000313" key="2">
    <source>
        <dbReference type="Proteomes" id="UP000029443"/>
    </source>
</evidence>
<gene>
    <name evidence="1" type="ORF">T9A_01586</name>
</gene>
<comment type="caution">
    <text evidence="1">The sequence shown here is derived from an EMBL/GenBank/DDBJ whole genome shotgun (WGS) entry which is preliminary data.</text>
</comment>
<name>A0ABR4WEG3_9GAMM</name>